<protein>
    <submittedName>
        <fullName evidence="3">3-oxoacyl-(Acyl-carrier-protein) synthase-like protein</fullName>
    </submittedName>
</protein>
<feature type="domain" description="Beta-ketoacyl synthase-like N-terminal" evidence="2">
    <location>
        <begin position="26"/>
        <end position="174"/>
    </location>
</feature>
<reference evidence="3 4" key="1">
    <citation type="submission" date="2012-12" db="EMBL/GenBank/DDBJ databases">
        <title>Genome assembly of Fulvivirga imtechensis AK7.</title>
        <authorList>
            <person name="Nupur N."/>
            <person name="Khatri I."/>
            <person name="Kumar R."/>
            <person name="Subramanian S."/>
            <person name="Pinnaka A."/>
        </authorList>
    </citation>
    <scope>NUCLEOTIDE SEQUENCE [LARGE SCALE GENOMIC DNA]</scope>
    <source>
        <strain evidence="3 4">AK7</strain>
    </source>
</reference>
<dbReference type="InterPro" id="IPR016039">
    <property type="entry name" value="Thiolase-like"/>
</dbReference>
<dbReference type="STRING" id="1237149.C900_02924"/>
<dbReference type="PANTHER" id="PTHR11712:SF336">
    <property type="entry name" value="3-OXOACYL-[ACYL-CARRIER-PROTEIN] SYNTHASE, MITOCHONDRIAL"/>
    <property type="match status" value="1"/>
</dbReference>
<dbReference type="Proteomes" id="UP000011135">
    <property type="component" value="Unassembled WGS sequence"/>
</dbReference>
<evidence type="ECO:0000313" key="3">
    <source>
        <dbReference type="EMBL" id="ELR71309.1"/>
    </source>
</evidence>
<proteinExistence type="predicted"/>
<name>L8JUS4_9BACT</name>
<dbReference type="PANTHER" id="PTHR11712">
    <property type="entry name" value="POLYKETIDE SYNTHASE-RELATED"/>
    <property type="match status" value="1"/>
</dbReference>
<dbReference type="InterPro" id="IPR000794">
    <property type="entry name" value="Beta-ketoacyl_synthase"/>
</dbReference>
<dbReference type="SUPFAM" id="SSF53901">
    <property type="entry name" value="Thiolase-like"/>
    <property type="match status" value="1"/>
</dbReference>
<accession>L8JUS4</accession>
<dbReference type="InterPro" id="IPR014030">
    <property type="entry name" value="Ketoacyl_synth_N"/>
</dbReference>
<dbReference type="Gene3D" id="3.40.47.10">
    <property type="match status" value="1"/>
</dbReference>
<dbReference type="GO" id="GO:0006633">
    <property type="term" value="P:fatty acid biosynthetic process"/>
    <property type="evidence" value="ECO:0007669"/>
    <property type="project" value="TreeGrafter"/>
</dbReference>
<sequence>MKGYISGTAAITPQHTFDTGRYLEEWVDHQTSYLSATEPAYREIIDPKLLRRMSRIIKMSVASAYKAMQMAKVEIPGAVIVGTGLGCVQDTEKFLKEIIDNEEGILSPTAFIQSTHNTIAGQIALMLQCPNHNFTFSNRGHSFENALEDALLQLQEGVEHVLVGGADEITPIVHELMGSIRCVSINQEDQLSVLGEGAAFFILTKDQNEQSFAAIEDTVAFNNPLVDDVRGKVVQFLDRNELASADIDLVLMGHNGVADGFFDAMGDLMKENAIAQFKNISGESFTASAYGHHLAAVMLQKQQVFQNTLVSGKFGGSLDRILLYNHYKGVNHTLTLLSKCPS</sequence>
<keyword evidence="1" id="KW-0808">Transferase</keyword>
<dbReference type="EMBL" id="AMZN01000043">
    <property type="protein sequence ID" value="ELR71309.1"/>
    <property type="molecule type" value="Genomic_DNA"/>
</dbReference>
<evidence type="ECO:0000259" key="2">
    <source>
        <dbReference type="Pfam" id="PF13723"/>
    </source>
</evidence>
<gene>
    <name evidence="3" type="ORF">C900_02924</name>
</gene>
<dbReference type="RefSeq" id="WP_009580255.1">
    <property type="nucleotide sequence ID" value="NZ_AMZN01000043.1"/>
</dbReference>
<dbReference type="OrthoDB" id="1404523at2"/>
<evidence type="ECO:0000313" key="4">
    <source>
        <dbReference type="Proteomes" id="UP000011135"/>
    </source>
</evidence>
<dbReference type="GO" id="GO:0004315">
    <property type="term" value="F:3-oxoacyl-[acyl-carrier-protein] synthase activity"/>
    <property type="evidence" value="ECO:0007669"/>
    <property type="project" value="TreeGrafter"/>
</dbReference>
<evidence type="ECO:0000256" key="1">
    <source>
        <dbReference type="ARBA" id="ARBA00022679"/>
    </source>
</evidence>
<dbReference type="PATRIC" id="fig|1237149.3.peg.2680"/>
<organism evidence="3 4">
    <name type="scientific">Fulvivirga imtechensis AK7</name>
    <dbReference type="NCBI Taxonomy" id="1237149"/>
    <lineage>
        <taxon>Bacteria</taxon>
        <taxon>Pseudomonadati</taxon>
        <taxon>Bacteroidota</taxon>
        <taxon>Cytophagia</taxon>
        <taxon>Cytophagales</taxon>
        <taxon>Fulvivirgaceae</taxon>
        <taxon>Fulvivirga</taxon>
    </lineage>
</organism>
<dbReference type="AlphaFoldDB" id="L8JUS4"/>
<dbReference type="Pfam" id="PF13723">
    <property type="entry name" value="Ketoacyl-synt_2"/>
    <property type="match status" value="1"/>
</dbReference>
<keyword evidence="4" id="KW-1185">Reference proteome</keyword>
<dbReference type="eggNOG" id="COG0304">
    <property type="taxonomic scope" value="Bacteria"/>
</dbReference>
<comment type="caution">
    <text evidence="3">The sequence shown here is derived from an EMBL/GenBank/DDBJ whole genome shotgun (WGS) entry which is preliminary data.</text>
</comment>